<feature type="region of interest" description="Disordered" evidence="1">
    <location>
        <begin position="229"/>
        <end position="256"/>
    </location>
</feature>
<name>A0A1J1DXX9_9FLAO</name>
<evidence type="ECO:0008006" key="4">
    <source>
        <dbReference type="Google" id="ProtNLM"/>
    </source>
</evidence>
<keyword evidence="3" id="KW-1185">Reference proteome</keyword>
<dbReference type="KEGG" id="ise:JBKA6_0725"/>
<dbReference type="AlphaFoldDB" id="A0A1J1DXX9"/>
<gene>
    <name evidence="2" type="ORF">JBKA6_0725</name>
</gene>
<dbReference type="PROSITE" id="PS51257">
    <property type="entry name" value="PROKAR_LIPOPROTEIN"/>
    <property type="match status" value="1"/>
</dbReference>
<proteinExistence type="predicted"/>
<dbReference type="OrthoDB" id="9814063at2"/>
<evidence type="ECO:0000256" key="1">
    <source>
        <dbReference type="SAM" id="MobiDB-lite"/>
    </source>
</evidence>
<evidence type="ECO:0000313" key="3">
    <source>
        <dbReference type="Proteomes" id="UP000243197"/>
    </source>
</evidence>
<accession>A0A1J1DXX9</accession>
<sequence length="352" mass="38038">MKIFKNLLSLLTLGLVVFSCNKPSEDPKADQNSKALELVVTSVKFEKAKNLKENNVSEFYEKLFITKTPARNKLASVDSTATTNGYPTEFTTVPADIVGDSIINIKLPYNSQFIDLTDKATATATITFKSAVEGIKLGETTIKGTTTDITFEIPTTELTKAKLTNAPFKKEMIFSKAGTNATDTPRVKKYTIVVKFSDNKSRESALTVANNKVTALGFTHNATTDTINNKIKTGGGTASPMYPKKGSGGSGTKASPYALTMTKNEELANEDISSSSNWKFKVDVLTLPDGAFIDVTNTSEFTDDVSNHPVTDPSTSAGFTPTDVDKGIQFRVVAQDGETATYYKLTFKNASS</sequence>
<dbReference type="Proteomes" id="UP000243197">
    <property type="component" value="Chromosome"/>
</dbReference>
<evidence type="ECO:0000313" key="2">
    <source>
        <dbReference type="EMBL" id="BAV94738.1"/>
    </source>
</evidence>
<protein>
    <recommendedName>
        <fullName evidence="4">Lipoprotein</fullName>
    </recommendedName>
</protein>
<organism evidence="2 3">
    <name type="scientific">Ichthyobacterium seriolicida</name>
    <dbReference type="NCBI Taxonomy" id="242600"/>
    <lineage>
        <taxon>Bacteria</taxon>
        <taxon>Pseudomonadati</taxon>
        <taxon>Bacteroidota</taxon>
        <taxon>Flavobacteriia</taxon>
        <taxon>Flavobacteriales</taxon>
        <taxon>Ichthyobacteriaceae</taxon>
        <taxon>Ichthyobacterium</taxon>
    </lineage>
</organism>
<dbReference type="EMBL" id="AP014564">
    <property type="protein sequence ID" value="BAV94738.1"/>
    <property type="molecule type" value="Genomic_DNA"/>
</dbReference>
<reference evidence="2 3" key="1">
    <citation type="submission" date="2014-03" db="EMBL/GenBank/DDBJ databases">
        <title>complete genome sequence of Flavobacteriaceae bacterium JBKA-6.</title>
        <authorList>
            <person name="Takano T."/>
            <person name="Nakamura Y."/>
            <person name="Takuma S."/>
            <person name="Yasuike M."/>
            <person name="Matsuyama T."/>
            <person name="Sakai T."/>
            <person name="Fujiwara A."/>
            <person name="Kimoto K."/>
            <person name="Fukuda Y."/>
            <person name="Kondo H."/>
            <person name="Hirono I."/>
            <person name="Nakayasu C."/>
        </authorList>
    </citation>
    <scope>NUCLEOTIDE SEQUENCE [LARGE SCALE GENOMIC DNA]</scope>
    <source>
        <strain evidence="2 3">JBKA-6</strain>
    </source>
</reference>
<dbReference type="RefSeq" id="WP_096685964.1">
    <property type="nucleotide sequence ID" value="NZ_AP014564.1"/>
</dbReference>